<evidence type="ECO:0000313" key="1">
    <source>
        <dbReference type="EMBL" id="APU93001.1"/>
    </source>
</evidence>
<keyword evidence="2" id="KW-1185">Reference proteome</keyword>
<proteinExistence type="predicted"/>
<dbReference type="Proteomes" id="UP000221249">
    <property type="component" value="Segment"/>
</dbReference>
<evidence type="ECO:0000313" key="2">
    <source>
        <dbReference type="Proteomes" id="UP000221249"/>
    </source>
</evidence>
<dbReference type="EMBL" id="KY417925">
    <property type="protein sequence ID" value="APU93001.1"/>
    <property type="molecule type" value="Genomic_DNA"/>
</dbReference>
<accession>A0A240F4X1</accession>
<protein>
    <submittedName>
        <fullName evidence="1">Uncharacterized protein</fullName>
    </submittedName>
</protein>
<name>A0A240F4X1_9CAUD</name>
<reference evidence="1 2" key="1">
    <citation type="journal article" date="2017" name="Front. Microbiol.">
        <title>Prevalence, Host Range, and Comparative Genomic Analysis of Temperate Ochrobactrum Phages.</title>
        <authorList>
            <person name="Jackel C."/>
            <person name="Hertwig S."/>
            <person name="Scholz H.C."/>
            <person name="Nockler K."/>
            <person name="Reetz J."/>
            <person name="Hammerl J.A."/>
        </authorList>
    </citation>
    <scope>NUCLEOTIDE SEQUENCE [LARGE SCALE GENOMIC DNA]</scope>
</reference>
<sequence>MPVKRSIQAQLQEIDAIIAEGRGGKQADYRRATQEAIRETLLWCQNNKPIIEQIKADRRRTINGGAA</sequence>
<gene>
    <name evidence="1" type="ORF">POI1126_75</name>
</gene>
<organism evidence="1 2">
    <name type="scientific">Ochrobactrum phage POI1126</name>
    <dbReference type="NCBI Taxonomy" id="1932118"/>
    <lineage>
        <taxon>Viruses</taxon>
        <taxon>Duplodnaviria</taxon>
        <taxon>Heunggongvirae</taxon>
        <taxon>Uroviricota</taxon>
        <taxon>Caudoviricetes</taxon>
        <taxon>Namazuvirus</taxon>
        <taxon>Namazuvirus POI1126</taxon>
    </lineage>
</organism>